<reference evidence="3 4" key="1">
    <citation type="submission" date="2020-03" db="EMBL/GenBank/DDBJ databases">
        <title>Genomic Encyclopedia of Type Strains, Phase IV (KMG-IV): sequencing the most valuable type-strain genomes for metagenomic binning, comparative biology and taxonomic classification.</title>
        <authorList>
            <person name="Goeker M."/>
        </authorList>
    </citation>
    <scope>NUCLEOTIDE SEQUENCE [LARGE SCALE GENOMIC DNA]</scope>
    <source>
        <strain evidence="3 4">DSM 4733</strain>
    </source>
</reference>
<dbReference type="EMBL" id="JAASQV010000002">
    <property type="protein sequence ID" value="NIJ65327.1"/>
    <property type="molecule type" value="Genomic_DNA"/>
</dbReference>
<dbReference type="PANTHER" id="PTHR37461">
    <property type="entry name" value="ANTI-SIGMA-K FACTOR RSKA"/>
    <property type="match status" value="1"/>
</dbReference>
<accession>A0A7X5V174</accession>
<feature type="region of interest" description="Disordered" evidence="1">
    <location>
        <begin position="212"/>
        <end position="233"/>
    </location>
</feature>
<evidence type="ECO:0000256" key="1">
    <source>
        <dbReference type="SAM" id="MobiDB-lite"/>
    </source>
</evidence>
<dbReference type="RefSeq" id="WP_167299739.1">
    <property type="nucleotide sequence ID" value="NZ_JAASQV010000002.1"/>
</dbReference>
<dbReference type="AlphaFoldDB" id="A0A7X5V174"/>
<evidence type="ECO:0000313" key="3">
    <source>
        <dbReference type="EMBL" id="NIJ65327.1"/>
    </source>
</evidence>
<dbReference type="GO" id="GO:0006417">
    <property type="term" value="P:regulation of translation"/>
    <property type="evidence" value="ECO:0007669"/>
    <property type="project" value="TreeGrafter"/>
</dbReference>
<organism evidence="3 4">
    <name type="scientific">Sphingomonas leidyi</name>
    <dbReference type="NCBI Taxonomy" id="68569"/>
    <lineage>
        <taxon>Bacteria</taxon>
        <taxon>Pseudomonadati</taxon>
        <taxon>Pseudomonadota</taxon>
        <taxon>Alphaproteobacteria</taxon>
        <taxon>Sphingomonadales</taxon>
        <taxon>Sphingomonadaceae</taxon>
        <taxon>Sphingomonas</taxon>
    </lineage>
</organism>
<name>A0A7X5V174_9SPHN</name>
<dbReference type="GO" id="GO:0016989">
    <property type="term" value="F:sigma factor antagonist activity"/>
    <property type="evidence" value="ECO:0007669"/>
    <property type="project" value="TreeGrafter"/>
</dbReference>
<dbReference type="Proteomes" id="UP000564677">
    <property type="component" value="Unassembled WGS sequence"/>
</dbReference>
<dbReference type="PANTHER" id="PTHR37461:SF1">
    <property type="entry name" value="ANTI-SIGMA-K FACTOR RSKA"/>
    <property type="match status" value="1"/>
</dbReference>
<keyword evidence="4" id="KW-1185">Reference proteome</keyword>
<feature type="domain" description="Anti-sigma K factor RskA C-terminal" evidence="2">
    <location>
        <begin position="98"/>
        <end position="224"/>
    </location>
</feature>
<comment type="caution">
    <text evidence="3">The sequence shown here is derived from an EMBL/GenBank/DDBJ whole genome shotgun (WGS) entry which is preliminary data.</text>
</comment>
<dbReference type="Pfam" id="PF10099">
    <property type="entry name" value="RskA_C"/>
    <property type="match status" value="1"/>
</dbReference>
<evidence type="ECO:0000313" key="4">
    <source>
        <dbReference type="Proteomes" id="UP000564677"/>
    </source>
</evidence>
<dbReference type="InterPro" id="IPR018764">
    <property type="entry name" value="RskA_C"/>
</dbReference>
<sequence length="233" mass="24329">MPEPIIPEERDALAAELALGLLEGEERALAMRLRLSDPDFAATVDAWGKRFEPLCAGFEEQPSPALWPAIEHRLGGPGERDSHRALRRWRIGAIASGALAASLAAVLVLRPAPAPVEIVRAPDRTVIAQLGSGDAPGLLAASYDPAGGVLRIRAVRLPDSKLAPELWVIPADGVPRSLGLVAADGVTRVVVDAPHRALLSDGATLAITFEPHDGAPHKAPSSAPIAAGKISTI</sequence>
<dbReference type="InterPro" id="IPR051474">
    <property type="entry name" value="Anti-sigma-K/W_factor"/>
</dbReference>
<evidence type="ECO:0000259" key="2">
    <source>
        <dbReference type="Pfam" id="PF10099"/>
    </source>
</evidence>
<protein>
    <submittedName>
        <fullName evidence="3">Anti-sigma-K factor RskA</fullName>
    </submittedName>
</protein>
<proteinExistence type="predicted"/>
<dbReference type="GO" id="GO:0005886">
    <property type="term" value="C:plasma membrane"/>
    <property type="evidence" value="ECO:0007669"/>
    <property type="project" value="InterPro"/>
</dbReference>
<gene>
    <name evidence="3" type="ORF">FHR20_002289</name>
</gene>